<gene>
    <name evidence="3" type="ORF">FH715_09920</name>
</gene>
<keyword evidence="2" id="KW-0472">Membrane</keyword>
<feature type="transmembrane region" description="Helical" evidence="2">
    <location>
        <begin position="92"/>
        <end position="115"/>
    </location>
</feature>
<dbReference type="EMBL" id="VDGT01000006">
    <property type="protein sequence ID" value="TNM31008.1"/>
    <property type="molecule type" value="Genomic_DNA"/>
</dbReference>
<feature type="transmembrane region" description="Helical" evidence="2">
    <location>
        <begin position="176"/>
        <end position="195"/>
    </location>
</feature>
<feature type="transmembrane region" description="Helical" evidence="2">
    <location>
        <begin position="46"/>
        <end position="67"/>
    </location>
</feature>
<dbReference type="RefSeq" id="WP_139643223.1">
    <property type="nucleotide sequence ID" value="NZ_BAAAZS010000152.1"/>
</dbReference>
<evidence type="ECO:0000313" key="4">
    <source>
        <dbReference type="Proteomes" id="UP000311713"/>
    </source>
</evidence>
<evidence type="ECO:0000256" key="1">
    <source>
        <dbReference type="SAM" id="MobiDB-lite"/>
    </source>
</evidence>
<reference evidence="3 4" key="1">
    <citation type="submission" date="2019-06" db="EMBL/GenBank/DDBJ databases">
        <title>Draft genome of Streptomyces sedi sp. JCM16909.</title>
        <authorList>
            <person name="Klykleung N."/>
            <person name="Tanasupawat S."/>
            <person name="Kudo T."/>
            <person name="Yuki M."/>
            <person name="Ohkuma M."/>
        </authorList>
    </citation>
    <scope>NUCLEOTIDE SEQUENCE [LARGE SCALE GENOMIC DNA]</scope>
    <source>
        <strain evidence="3 4">JCM 16909</strain>
    </source>
</reference>
<dbReference type="AlphaFoldDB" id="A0A5C4V5D5"/>
<dbReference type="Proteomes" id="UP000311713">
    <property type="component" value="Unassembled WGS sequence"/>
</dbReference>
<sequence>MDSPQPTPEHRPVTSTEAAPHDPWATPPPQPSPGSVRDWVDEIRQLALVAVPVAVVTAVALGLLWVWRAPRVPLELRGDEVLLANSEGQQSIAADGTFLLLGLVVGAVAGLVTFLARRSGGVAVVIGLAMGAVLGAWLAWQLGMMLGPGDDLAARVAGMEDGTVFDAPLELNAPSVLFGLPFGALLVHLLCVAGFGPRDERPRPAEHPPRWETPSGPAPHQG</sequence>
<keyword evidence="2" id="KW-1133">Transmembrane helix</keyword>
<dbReference type="OrthoDB" id="4350296at2"/>
<name>A0A5C4V5D5_9ACTN</name>
<organism evidence="3 4">
    <name type="scientific">Streptomyces sedi</name>
    <dbReference type="NCBI Taxonomy" id="555059"/>
    <lineage>
        <taxon>Bacteria</taxon>
        <taxon>Bacillati</taxon>
        <taxon>Actinomycetota</taxon>
        <taxon>Actinomycetes</taxon>
        <taxon>Kitasatosporales</taxon>
        <taxon>Streptomycetaceae</taxon>
        <taxon>Streptomyces</taxon>
    </lineage>
</organism>
<proteinExistence type="predicted"/>
<comment type="caution">
    <text evidence="3">The sequence shown here is derived from an EMBL/GenBank/DDBJ whole genome shotgun (WGS) entry which is preliminary data.</text>
</comment>
<feature type="transmembrane region" description="Helical" evidence="2">
    <location>
        <begin position="122"/>
        <end position="140"/>
    </location>
</feature>
<feature type="compositionally biased region" description="Basic and acidic residues" evidence="1">
    <location>
        <begin position="200"/>
        <end position="210"/>
    </location>
</feature>
<protein>
    <submittedName>
        <fullName evidence="3">ABC transporter permease</fullName>
    </submittedName>
</protein>
<evidence type="ECO:0000256" key="2">
    <source>
        <dbReference type="SAM" id="Phobius"/>
    </source>
</evidence>
<accession>A0A5C4V5D5</accession>
<evidence type="ECO:0000313" key="3">
    <source>
        <dbReference type="EMBL" id="TNM31008.1"/>
    </source>
</evidence>
<feature type="region of interest" description="Disordered" evidence="1">
    <location>
        <begin position="1"/>
        <end position="36"/>
    </location>
</feature>
<keyword evidence="4" id="KW-1185">Reference proteome</keyword>
<keyword evidence="2" id="KW-0812">Transmembrane</keyword>
<feature type="region of interest" description="Disordered" evidence="1">
    <location>
        <begin position="200"/>
        <end position="222"/>
    </location>
</feature>